<reference evidence="1 2" key="1">
    <citation type="journal article" date="2023" name="Life. Sci Alliance">
        <title>Evolutionary insights into 3D genome organization and epigenetic landscape of Vigna mungo.</title>
        <authorList>
            <person name="Junaid A."/>
            <person name="Singh B."/>
            <person name="Bhatia S."/>
        </authorList>
    </citation>
    <scope>NUCLEOTIDE SEQUENCE [LARGE SCALE GENOMIC DNA]</scope>
    <source>
        <strain evidence="1">Urdbean</strain>
    </source>
</reference>
<evidence type="ECO:0000313" key="2">
    <source>
        <dbReference type="Proteomes" id="UP001374535"/>
    </source>
</evidence>
<dbReference type="Proteomes" id="UP001374535">
    <property type="component" value="Chromosome 9"/>
</dbReference>
<dbReference type="AlphaFoldDB" id="A0AAQ3RNB7"/>
<gene>
    <name evidence="1" type="ORF">V8G54_030834</name>
</gene>
<organism evidence="1 2">
    <name type="scientific">Vigna mungo</name>
    <name type="common">Black gram</name>
    <name type="synonym">Phaseolus mungo</name>
    <dbReference type="NCBI Taxonomy" id="3915"/>
    <lineage>
        <taxon>Eukaryota</taxon>
        <taxon>Viridiplantae</taxon>
        <taxon>Streptophyta</taxon>
        <taxon>Embryophyta</taxon>
        <taxon>Tracheophyta</taxon>
        <taxon>Spermatophyta</taxon>
        <taxon>Magnoliopsida</taxon>
        <taxon>eudicotyledons</taxon>
        <taxon>Gunneridae</taxon>
        <taxon>Pentapetalae</taxon>
        <taxon>rosids</taxon>
        <taxon>fabids</taxon>
        <taxon>Fabales</taxon>
        <taxon>Fabaceae</taxon>
        <taxon>Papilionoideae</taxon>
        <taxon>50 kb inversion clade</taxon>
        <taxon>NPAAA clade</taxon>
        <taxon>indigoferoid/millettioid clade</taxon>
        <taxon>Phaseoleae</taxon>
        <taxon>Vigna</taxon>
    </lineage>
</organism>
<protein>
    <submittedName>
        <fullName evidence="1">Uncharacterized protein</fullName>
    </submittedName>
</protein>
<keyword evidence="2" id="KW-1185">Reference proteome</keyword>
<accession>A0AAQ3RNB7</accession>
<dbReference type="EMBL" id="CP144692">
    <property type="protein sequence ID" value="WVY98683.1"/>
    <property type="molecule type" value="Genomic_DNA"/>
</dbReference>
<sequence>MNVKVELHAVQRSDACHHRVVHLVEFQRRREGSTIAFGLPAVVEWPHSRAFTIKNSSPSQHKAINVLKREPFWTYVLRWICVGFNSSCNFNGYRLWAATWPREHRLSSTISALWDQNLCSTSAVLACCSPCSPKCINVVCLAICHSTEFCDVKNFCIII</sequence>
<name>A0AAQ3RNB7_VIGMU</name>
<evidence type="ECO:0000313" key="1">
    <source>
        <dbReference type="EMBL" id="WVY98683.1"/>
    </source>
</evidence>
<proteinExistence type="predicted"/>